<organism evidence="1 2">
    <name type="scientific">Lactococcus allomyrinae</name>
    <dbReference type="NCBI Taxonomy" id="2419773"/>
    <lineage>
        <taxon>Bacteria</taxon>
        <taxon>Bacillati</taxon>
        <taxon>Bacillota</taxon>
        <taxon>Bacilli</taxon>
        <taxon>Lactobacillales</taxon>
        <taxon>Streptococcaceae</taxon>
        <taxon>Lactococcus</taxon>
    </lineage>
</organism>
<dbReference type="Proteomes" id="UP000269374">
    <property type="component" value="Chromosome"/>
</dbReference>
<gene>
    <name evidence="1" type="ORF">D7I46_10470</name>
</gene>
<evidence type="ECO:0000313" key="2">
    <source>
        <dbReference type="Proteomes" id="UP000269374"/>
    </source>
</evidence>
<protein>
    <submittedName>
        <fullName evidence="1">Uncharacterized protein</fullName>
    </submittedName>
</protein>
<dbReference type="KEGG" id="lact:D7I46_10470"/>
<sequence>MNKQWSMTAKVNELERRKLKKFGAVKKEYREFSIYYKKIATSGSFCPPVRVLLLNISNKPHQSHRPNGRARK</sequence>
<dbReference type="AlphaFoldDB" id="A0A387BCC2"/>
<dbReference type="RefSeq" id="WP_120772826.1">
    <property type="nucleotide sequence ID" value="NZ_CP032627.1"/>
</dbReference>
<proteinExistence type="predicted"/>
<name>A0A387BCC2_9LACT</name>
<reference evidence="1 2" key="1">
    <citation type="submission" date="2018-09" db="EMBL/GenBank/DDBJ databases">
        <title>Genome sequencing of strain 1JSPR-7.</title>
        <authorList>
            <person name="Heo J."/>
            <person name="Kim S.-J."/>
            <person name="Kwon S.-W."/>
        </authorList>
    </citation>
    <scope>NUCLEOTIDE SEQUENCE [LARGE SCALE GENOMIC DNA]</scope>
    <source>
        <strain evidence="1 2">1JSPR-7</strain>
    </source>
</reference>
<accession>A0A387BCC2</accession>
<dbReference type="EMBL" id="CP032627">
    <property type="protein sequence ID" value="AYG01453.1"/>
    <property type="molecule type" value="Genomic_DNA"/>
</dbReference>
<evidence type="ECO:0000313" key="1">
    <source>
        <dbReference type="EMBL" id="AYG01453.1"/>
    </source>
</evidence>
<keyword evidence="2" id="KW-1185">Reference proteome</keyword>